<feature type="binding site" evidence="14">
    <location>
        <begin position="254"/>
        <end position="260"/>
    </location>
    <ligand>
        <name>S-adenosyl-L-methionine</name>
        <dbReference type="ChEBI" id="CHEBI:59789"/>
    </ligand>
</feature>
<evidence type="ECO:0000256" key="2">
    <source>
        <dbReference type="ARBA" id="ARBA00004496"/>
    </source>
</evidence>
<keyword evidence="9 14" id="KW-0949">S-adenosyl-L-methionine</keyword>
<dbReference type="Pfam" id="PF01189">
    <property type="entry name" value="Methyltr_RsmB-F"/>
    <property type="match status" value="1"/>
</dbReference>
<organism evidence="16 17">
    <name type="scientific">Azoarcus sp. (strain BH72)</name>
    <dbReference type="NCBI Taxonomy" id="418699"/>
    <lineage>
        <taxon>Bacteria</taxon>
        <taxon>Pseudomonadati</taxon>
        <taxon>Pseudomonadota</taxon>
        <taxon>Betaproteobacteria</taxon>
        <taxon>Rhodocyclales</taxon>
        <taxon>Zoogloeaceae</taxon>
        <taxon>Azoarcus</taxon>
    </lineage>
</organism>
<comment type="function">
    <text evidence="1">Specifically methylates the cytosine at position 967 (m5C967) of 16S rRNA.</text>
</comment>
<keyword evidence="8 14" id="KW-0808">Transferase</keyword>
<evidence type="ECO:0000313" key="16">
    <source>
        <dbReference type="EMBL" id="CAL96601.1"/>
    </source>
</evidence>
<dbReference type="PANTHER" id="PTHR22807">
    <property type="entry name" value="NOP2 YEAST -RELATED NOL1/NOP2/FMU SUN DOMAIN-CONTAINING"/>
    <property type="match status" value="1"/>
</dbReference>
<dbReference type="PANTHER" id="PTHR22807:SF61">
    <property type="entry name" value="NOL1_NOP2_SUN FAMILY PROTEIN _ ANTITERMINATION NUSB DOMAIN-CONTAINING PROTEIN"/>
    <property type="match status" value="1"/>
</dbReference>
<dbReference type="SUPFAM" id="SSF53335">
    <property type="entry name" value="S-adenosyl-L-methionine-dependent methyltransferases"/>
    <property type="match status" value="1"/>
</dbReference>
<dbReference type="EC" id="2.1.1.176" evidence="4"/>
<dbReference type="PROSITE" id="PS51686">
    <property type="entry name" value="SAM_MT_RSMB_NOP"/>
    <property type="match status" value="1"/>
</dbReference>
<dbReference type="PRINTS" id="PR02008">
    <property type="entry name" value="RCMTFAMILY"/>
</dbReference>
<keyword evidence="7 14" id="KW-0489">Methyltransferase</keyword>
<dbReference type="InterPro" id="IPR023267">
    <property type="entry name" value="RCMT"/>
</dbReference>
<evidence type="ECO:0000256" key="11">
    <source>
        <dbReference type="ARBA" id="ARBA00030399"/>
    </source>
</evidence>
<dbReference type="InterPro" id="IPR004573">
    <property type="entry name" value="rRNA_ssu_MeTfrase_B"/>
</dbReference>
<dbReference type="Pfam" id="PF01029">
    <property type="entry name" value="NusB"/>
    <property type="match status" value="1"/>
</dbReference>
<evidence type="ECO:0000256" key="8">
    <source>
        <dbReference type="ARBA" id="ARBA00022679"/>
    </source>
</evidence>
<comment type="similarity">
    <text evidence="3 14">Belongs to the class I-like SAM-binding methyltransferase superfamily. RsmB/NOP family.</text>
</comment>
<dbReference type="Gene3D" id="1.10.940.10">
    <property type="entry name" value="NusB-like"/>
    <property type="match status" value="1"/>
</dbReference>
<evidence type="ECO:0000256" key="13">
    <source>
        <dbReference type="ARBA" id="ARBA00047283"/>
    </source>
</evidence>
<evidence type="ECO:0000256" key="9">
    <source>
        <dbReference type="ARBA" id="ARBA00022691"/>
    </source>
</evidence>
<evidence type="ECO:0000313" key="17">
    <source>
        <dbReference type="Proteomes" id="UP000002588"/>
    </source>
</evidence>
<evidence type="ECO:0000256" key="6">
    <source>
        <dbReference type="ARBA" id="ARBA00022552"/>
    </source>
</evidence>
<keyword evidence="10 14" id="KW-0694">RNA-binding</keyword>
<name>A1KCP5_AZOSB</name>
<feature type="domain" description="SAM-dependent MTase RsmB/NOP-type" evidence="15">
    <location>
        <begin position="166"/>
        <end position="425"/>
    </location>
</feature>
<dbReference type="Proteomes" id="UP000002588">
    <property type="component" value="Chromosome"/>
</dbReference>
<evidence type="ECO:0000256" key="14">
    <source>
        <dbReference type="PROSITE-ProRule" id="PRU01023"/>
    </source>
</evidence>
<dbReference type="CDD" id="cd02440">
    <property type="entry name" value="AdoMet_MTases"/>
    <property type="match status" value="1"/>
</dbReference>
<dbReference type="GO" id="GO:0008649">
    <property type="term" value="F:rRNA methyltransferase activity"/>
    <property type="evidence" value="ECO:0007669"/>
    <property type="project" value="InterPro"/>
</dbReference>
<feature type="binding site" evidence="14">
    <location>
        <position position="276"/>
    </location>
    <ligand>
        <name>S-adenosyl-L-methionine</name>
        <dbReference type="ChEBI" id="CHEBI:59789"/>
    </ligand>
</feature>
<dbReference type="InterPro" id="IPR035926">
    <property type="entry name" value="NusB-like_sf"/>
</dbReference>
<evidence type="ECO:0000256" key="10">
    <source>
        <dbReference type="ARBA" id="ARBA00022884"/>
    </source>
</evidence>
<dbReference type="AlphaFoldDB" id="A1KCP5"/>
<dbReference type="InterPro" id="IPR018314">
    <property type="entry name" value="RsmB/NOL1/NOP2-like_CS"/>
</dbReference>
<evidence type="ECO:0000256" key="4">
    <source>
        <dbReference type="ARBA" id="ARBA00012140"/>
    </source>
</evidence>
<dbReference type="GO" id="GO:0006355">
    <property type="term" value="P:regulation of DNA-templated transcription"/>
    <property type="evidence" value="ECO:0007669"/>
    <property type="project" value="InterPro"/>
</dbReference>
<dbReference type="KEGG" id="azo:azo3985"/>
<proteinExistence type="inferred from homology"/>
<feature type="active site" description="Nucleophile" evidence="14">
    <location>
        <position position="374"/>
    </location>
</feature>
<evidence type="ECO:0000256" key="7">
    <source>
        <dbReference type="ARBA" id="ARBA00022603"/>
    </source>
</evidence>
<dbReference type="InterPro" id="IPR006027">
    <property type="entry name" value="NusB_RsmB_TIM44"/>
</dbReference>
<dbReference type="FunFam" id="3.40.50.150:FF:000022">
    <property type="entry name" value="Ribosomal RNA small subunit methyltransferase B"/>
    <property type="match status" value="1"/>
</dbReference>
<dbReference type="STRING" id="62928.azo3985"/>
<dbReference type="InterPro" id="IPR001678">
    <property type="entry name" value="MeTrfase_RsmB-F_NOP2_dom"/>
</dbReference>
<accession>A1KCP5</accession>
<comment type="subcellular location">
    <subcellularLocation>
        <location evidence="2">Cytoplasm</location>
    </subcellularLocation>
</comment>
<evidence type="ECO:0000256" key="1">
    <source>
        <dbReference type="ARBA" id="ARBA00002724"/>
    </source>
</evidence>
<dbReference type="InterPro" id="IPR049560">
    <property type="entry name" value="MeTrfase_RsmB-F_NOP2_cat"/>
</dbReference>
<keyword evidence="6" id="KW-0698">rRNA processing</keyword>
<dbReference type="EMBL" id="AM406670">
    <property type="protein sequence ID" value="CAL96601.1"/>
    <property type="molecule type" value="Genomic_DNA"/>
</dbReference>
<evidence type="ECO:0000256" key="3">
    <source>
        <dbReference type="ARBA" id="ARBA00007494"/>
    </source>
</evidence>
<feature type="binding site" evidence="14">
    <location>
        <position position="302"/>
    </location>
    <ligand>
        <name>S-adenosyl-L-methionine</name>
        <dbReference type="ChEBI" id="CHEBI:59789"/>
    </ligand>
</feature>
<dbReference type="eggNOG" id="COG0144">
    <property type="taxonomic scope" value="Bacteria"/>
</dbReference>
<dbReference type="HOGENOM" id="CLU_005316_0_4_4"/>
<dbReference type="GO" id="GO:0003723">
    <property type="term" value="F:RNA binding"/>
    <property type="evidence" value="ECO:0007669"/>
    <property type="project" value="UniProtKB-UniRule"/>
</dbReference>
<dbReference type="NCBIfam" id="TIGR00563">
    <property type="entry name" value="rsmB"/>
    <property type="match status" value="1"/>
</dbReference>
<dbReference type="InterPro" id="IPR054728">
    <property type="entry name" value="RsmB-like_ferredoxin"/>
</dbReference>
<comment type="catalytic activity">
    <reaction evidence="13">
        <text>cytidine(967) in 16S rRNA + S-adenosyl-L-methionine = 5-methylcytidine(967) in 16S rRNA + S-adenosyl-L-homocysteine + H(+)</text>
        <dbReference type="Rhea" id="RHEA:42748"/>
        <dbReference type="Rhea" id="RHEA-COMP:10219"/>
        <dbReference type="Rhea" id="RHEA-COMP:10220"/>
        <dbReference type="ChEBI" id="CHEBI:15378"/>
        <dbReference type="ChEBI" id="CHEBI:57856"/>
        <dbReference type="ChEBI" id="CHEBI:59789"/>
        <dbReference type="ChEBI" id="CHEBI:74483"/>
        <dbReference type="ChEBI" id="CHEBI:82748"/>
        <dbReference type="EC" id="2.1.1.176"/>
    </reaction>
</comment>
<dbReference type="Pfam" id="PF22458">
    <property type="entry name" value="RsmF-B_ferredox"/>
    <property type="match status" value="1"/>
</dbReference>
<dbReference type="InterPro" id="IPR029063">
    <property type="entry name" value="SAM-dependent_MTases_sf"/>
</dbReference>
<dbReference type="RefSeq" id="WP_011767707.1">
    <property type="nucleotide sequence ID" value="NC_008702.1"/>
</dbReference>
<dbReference type="Gene3D" id="3.40.50.150">
    <property type="entry name" value="Vaccinia Virus protein VP39"/>
    <property type="match status" value="1"/>
</dbReference>
<dbReference type="GO" id="GO:0005737">
    <property type="term" value="C:cytoplasm"/>
    <property type="evidence" value="ECO:0007669"/>
    <property type="project" value="UniProtKB-SubCell"/>
</dbReference>
<keyword evidence="5" id="KW-0963">Cytoplasm</keyword>
<reference evidence="16 17" key="1">
    <citation type="journal article" date="2006" name="Nat. Biotechnol.">
        <title>Complete genome of the mutualistic, N2-fixing grass endophyte Azoarcus sp. strain BH72.</title>
        <authorList>
            <person name="Krause A."/>
            <person name="Ramakumar A."/>
            <person name="Bartels D."/>
            <person name="Battistoni F."/>
            <person name="Bekel T."/>
            <person name="Boch J."/>
            <person name="Boehm M."/>
            <person name="Friedrich F."/>
            <person name="Hurek T."/>
            <person name="Krause L."/>
            <person name="Linke B."/>
            <person name="McHardy A.C."/>
            <person name="Sarkar A."/>
            <person name="Schneiker S."/>
            <person name="Syed A.A."/>
            <person name="Thauer R."/>
            <person name="Vorhoelter F.-J."/>
            <person name="Weidner S."/>
            <person name="Puehler A."/>
            <person name="Reinhold-Hurek B."/>
            <person name="Kaiser O."/>
            <person name="Goesmann A."/>
        </authorList>
    </citation>
    <scope>NUCLEOTIDE SEQUENCE [LARGE SCALE GENOMIC DNA]</scope>
    <source>
        <strain evidence="16 17">BH72</strain>
    </source>
</reference>
<dbReference type="SUPFAM" id="SSF48013">
    <property type="entry name" value="NusB-like"/>
    <property type="match status" value="1"/>
</dbReference>
<feature type="binding site" evidence="14">
    <location>
        <position position="321"/>
    </location>
    <ligand>
        <name>S-adenosyl-L-methionine</name>
        <dbReference type="ChEBI" id="CHEBI:59789"/>
    </ligand>
</feature>
<evidence type="ECO:0000256" key="12">
    <source>
        <dbReference type="ARBA" id="ARBA00031088"/>
    </source>
</evidence>
<keyword evidence="17" id="KW-1185">Reference proteome</keyword>
<dbReference type="PROSITE" id="PS01153">
    <property type="entry name" value="NOL1_NOP2_SUN"/>
    <property type="match status" value="1"/>
</dbReference>
<sequence length="426" mass="46084">MLPPDSLAYALHHAAELVGTVLEGGNLTAAFEARLADHPAWPDATRGAVRDLAWSTLREYGRGDVVLDRLLKSPPPAYIHALLLVALHRLEQRPEQAHTVVDQAVSAAAAAMPGLKGMVNGVLRNSLRQHEEVAAWRSASEVARMRHPAWWIARLRRQWPDAWPAVAAAGNLPPPMALRVNRRTARRDDVLAELASAGIGARPCDEDGVLLEVPCAVVRLPGFAEGRVSVQDAGAQYAARLLDPHDGDRVLDACAAPGGKAAHLLERADVQLLALELAPERAARIGANLQRLGLEASVKVGDCRAVDSWWDGTPFDRILADVPCSASGVVRRHPDIKWLRRDEDIAGFAAQQAEILDALWRTLRPGGTMLYATCSVFEEENAGQVAAFLARHADALSVSIDGQPHLCLLPDADHDGFFYALLRKAA</sequence>
<protein>
    <recommendedName>
        <fullName evidence="4">16S rRNA (cytosine(967)-C(5))-methyltransferase</fullName>
        <ecNumber evidence="4">2.1.1.176</ecNumber>
    </recommendedName>
    <alternativeName>
        <fullName evidence="11">16S rRNA m5C967 methyltransferase</fullName>
    </alternativeName>
    <alternativeName>
        <fullName evidence="12">rRNA (cytosine-C(5)-)-methyltransferase RsmB</fullName>
    </alternativeName>
</protein>
<evidence type="ECO:0000259" key="15">
    <source>
        <dbReference type="PROSITE" id="PS51686"/>
    </source>
</evidence>
<dbReference type="NCBIfam" id="NF008149">
    <property type="entry name" value="PRK10901.1"/>
    <property type="match status" value="1"/>
</dbReference>
<dbReference type="Gene3D" id="3.30.70.1170">
    <property type="entry name" value="Sun protein, domain 3"/>
    <property type="match status" value="1"/>
</dbReference>
<gene>
    <name evidence="16" type="ordered locus">azo3985</name>
</gene>
<evidence type="ECO:0000256" key="5">
    <source>
        <dbReference type="ARBA" id="ARBA00022490"/>
    </source>
</evidence>